<dbReference type="InterPro" id="IPR000873">
    <property type="entry name" value="AMP-dep_synth/lig_dom"/>
</dbReference>
<dbReference type="PANTHER" id="PTHR45527">
    <property type="entry name" value="NONRIBOSOMAL PEPTIDE SYNTHETASE"/>
    <property type="match status" value="1"/>
</dbReference>
<comment type="caution">
    <text evidence="5">The sequence shown here is derived from an EMBL/GenBank/DDBJ whole genome shotgun (WGS) entry which is preliminary data.</text>
</comment>
<keyword evidence="6" id="KW-1185">Reference proteome</keyword>
<evidence type="ECO:0000313" key="5">
    <source>
        <dbReference type="EMBL" id="KAF5867452.1"/>
    </source>
</evidence>
<protein>
    <submittedName>
        <fullName evidence="5">Putative non-ribosomal peptide synthetase protein</fullName>
    </submittedName>
</protein>
<dbReference type="Proteomes" id="UP000531561">
    <property type="component" value="Unassembled WGS sequence"/>
</dbReference>
<keyword evidence="3" id="KW-0436">Ligase</keyword>
<dbReference type="InterPro" id="IPR023213">
    <property type="entry name" value="CAT-like_dom_sf"/>
</dbReference>
<proteinExistence type="predicted"/>
<evidence type="ECO:0000259" key="4">
    <source>
        <dbReference type="PROSITE" id="PS50075"/>
    </source>
</evidence>
<dbReference type="PANTHER" id="PTHR45527:SF12">
    <property type="entry name" value="NONRIBOSOMAL PEPTIDE SYNTHETASE IVOA"/>
    <property type="match status" value="1"/>
</dbReference>
<dbReference type="InterPro" id="IPR036736">
    <property type="entry name" value="ACP-like_sf"/>
</dbReference>
<dbReference type="OrthoDB" id="416786at2759"/>
<dbReference type="PROSITE" id="PS00012">
    <property type="entry name" value="PHOSPHOPANTETHEINE"/>
    <property type="match status" value="1"/>
</dbReference>
<dbReference type="GO" id="GO:0044550">
    <property type="term" value="P:secondary metabolite biosynthetic process"/>
    <property type="evidence" value="ECO:0007669"/>
    <property type="project" value="TreeGrafter"/>
</dbReference>
<organism evidence="5 6">
    <name type="scientific">Botrytis fragariae</name>
    <dbReference type="NCBI Taxonomy" id="1964551"/>
    <lineage>
        <taxon>Eukaryota</taxon>
        <taxon>Fungi</taxon>
        <taxon>Dikarya</taxon>
        <taxon>Ascomycota</taxon>
        <taxon>Pezizomycotina</taxon>
        <taxon>Leotiomycetes</taxon>
        <taxon>Helotiales</taxon>
        <taxon>Sclerotiniaceae</taxon>
        <taxon>Botrytis</taxon>
    </lineage>
</organism>
<dbReference type="Pfam" id="PF00501">
    <property type="entry name" value="AMP-binding"/>
    <property type="match status" value="1"/>
</dbReference>
<dbReference type="InterPro" id="IPR045851">
    <property type="entry name" value="AMP-bd_C_sf"/>
</dbReference>
<dbReference type="Gene3D" id="3.30.559.10">
    <property type="entry name" value="Chloramphenicol acetyltransferase-like domain"/>
    <property type="match status" value="2"/>
</dbReference>
<reference evidence="5 6" key="1">
    <citation type="journal article" date="2020" name="Phytopathology">
        <title>A high-quality genome resource of Botrytis fragariae, a new and rapidly spreading fungal pathogen causing strawberry gray mold in the U.S.A.</title>
        <authorList>
            <person name="Wu Y."/>
            <person name="Saski C.A."/>
            <person name="Schnabel G."/>
            <person name="Xiao S."/>
            <person name="Hu M."/>
        </authorList>
    </citation>
    <scope>NUCLEOTIDE SEQUENCE [LARGE SCALE GENOMIC DNA]</scope>
    <source>
        <strain evidence="5 6">BVB16</strain>
    </source>
</reference>
<dbReference type="Gene3D" id="3.30.559.30">
    <property type="entry name" value="Nonribosomal peptide synthetase, condensation domain"/>
    <property type="match status" value="1"/>
</dbReference>
<dbReference type="Gene3D" id="2.30.38.10">
    <property type="entry name" value="Luciferase, Domain 3"/>
    <property type="match status" value="1"/>
</dbReference>
<feature type="domain" description="Carrier" evidence="4">
    <location>
        <begin position="1370"/>
        <end position="1458"/>
    </location>
</feature>
<dbReference type="InterPro" id="IPR010071">
    <property type="entry name" value="AA_adenyl_dom"/>
</dbReference>
<dbReference type="Gene3D" id="3.30.300.30">
    <property type="match status" value="1"/>
</dbReference>
<dbReference type="InterPro" id="IPR020806">
    <property type="entry name" value="PKS_PP-bd"/>
</dbReference>
<dbReference type="Pfam" id="PF07993">
    <property type="entry name" value="NAD_binding_4"/>
    <property type="match status" value="1"/>
</dbReference>
<dbReference type="Gene3D" id="3.40.50.720">
    <property type="entry name" value="NAD(P)-binding Rossmann-like Domain"/>
    <property type="match status" value="1"/>
</dbReference>
<name>A0A8H6ECB7_9HELO</name>
<dbReference type="SUPFAM" id="SSF56801">
    <property type="entry name" value="Acetyl-CoA synthetase-like"/>
    <property type="match status" value="1"/>
</dbReference>
<dbReference type="GO" id="GO:0043041">
    <property type="term" value="P:amino acid activation for nonribosomal peptide biosynthetic process"/>
    <property type="evidence" value="ECO:0007669"/>
    <property type="project" value="TreeGrafter"/>
</dbReference>
<dbReference type="GO" id="GO:0005737">
    <property type="term" value="C:cytoplasm"/>
    <property type="evidence" value="ECO:0007669"/>
    <property type="project" value="TreeGrafter"/>
</dbReference>
<dbReference type="EMBL" id="JABFCT010000028">
    <property type="protein sequence ID" value="KAF5867452.1"/>
    <property type="molecule type" value="Genomic_DNA"/>
</dbReference>
<evidence type="ECO:0000256" key="2">
    <source>
        <dbReference type="ARBA" id="ARBA00022553"/>
    </source>
</evidence>
<dbReference type="Pfam" id="PF00668">
    <property type="entry name" value="Condensation"/>
    <property type="match status" value="1"/>
</dbReference>
<dbReference type="InterPro" id="IPR006162">
    <property type="entry name" value="Ppantetheine_attach_site"/>
</dbReference>
<accession>A0A8H6ECB7</accession>
<dbReference type="RefSeq" id="XP_037186401.1">
    <property type="nucleotide sequence ID" value="XM_037340758.1"/>
</dbReference>
<dbReference type="SUPFAM" id="SSF53335">
    <property type="entry name" value="S-adenosyl-L-methionine-dependent methyltransferases"/>
    <property type="match status" value="1"/>
</dbReference>
<dbReference type="GeneID" id="59264450"/>
<dbReference type="SMART" id="SM00823">
    <property type="entry name" value="PKS_PP"/>
    <property type="match status" value="2"/>
</dbReference>
<keyword evidence="2" id="KW-0597">Phosphoprotein</keyword>
<gene>
    <name evidence="5" type="ORF">Bfra_010426</name>
</gene>
<dbReference type="Gene3D" id="3.40.50.150">
    <property type="entry name" value="Vaccinia Virus protein VP39"/>
    <property type="match status" value="1"/>
</dbReference>
<keyword evidence="1" id="KW-0596">Phosphopantetheine</keyword>
<dbReference type="CDD" id="cd02440">
    <property type="entry name" value="AdoMet_MTases"/>
    <property type="match status" value="1"/>
</dbReference>
<dbReference type="Gene3D" id="3.40.50.980">
    <property type="match status" value="2"/>
</dbReference>
<dbReference type="GO" id="GO:0016874">
    <property type="term" value="F:ligase activity"/>
    <property type="evidence" value="ECO:0007669"/>
    <property type="project" value="UniProtKB-KW"/>
</dbReference>
<evidence type="ECO:0000256" key="3">
    <source>
        <dbReference type="ARBA" id="ARBA00022598"/>
    </source>
</evidence>
<dbReference type="SUPFAM" id="SSF47336">
    <property type="entry name" value="ACP-like"/>
    <property type="match status" value="1"/>
</dbReference>
<dbReference type="NCBIfam" id="TIGR01733">
    <property type="entry name" value="AA-adenyl-dom"/>
    <property type="match status" value="1"/>
</dbReference>
<dbReference type="CDD" id="cd05918">
    <property type="entry name" value="A_NRPS_SidN3_like"/>
    <property type="match status" value="1"/>
</dbReference>
<dbReference type="InterPro" id="IPR001242">
    <property type="entry name" value="Condensation_dom"/>
</dbReference>
<dbReference type="SUPFAM" id="SSF51735">
    <property type="entry name" value="NAD(P)-binding Rossmann-fold domains"/>
    <property type="match status" value="1"/>
</dbReference>
<dbReference type="PROSITE" id="PS50075">
    <property type="entry name" value="CARRIER"/>
    <property type="match status" value="2"/>
</dbReference>
<evidence type="ECO:0000256" key="1">
    <source>
        <dbReference type="ARBA" id="ARBA00022450"/>
    </source>
</evidence>
<dbReference type="CDD" id="cd19545">
    <property type="entry name" value="FUM14_C_NRPS-like"/>
    <property type="match status" value="1"/>
</dbReference>
<dbReference type="Pfam" id="PF00550">
    <property type="entry name" value="PP-binding"/>
    <property type="match status" value="1"/>
</dbReference>
<feature type="domain" description="Carrier" evidence="4">
    <location>
        <begin position="290"/>
        <end position="363"/>
    </location>
</feature>
<dbReference type="InterPro" id="IPR029063">
    <property type="entry name" value="SAM-dependent_MTases_sf"/>
</dbReference>
<dbReference type="GO" id="GO:0031177">
    <property type="term" value="F:phosphopantetheine binding"/>
    <property type="evidence" value="ECO:0007669"/>
    <property type="project" value="InterPro"/>
</dbReference>
<dbReference type="InterPro" id="IPR013120">
    <property type="entry name" value="FAR_NAD-bd"/>
</dbReference>
<dbReference type="InterPro" id="IPR009081">
    <property type="entry name" value="PP-bd_ACP"/>
</dbReference>
<evidence type="ECO:0000313" key="6">
    <source>
        <dbReference type="Proteomes" id="UP000531561"/>
    </source>
</evidence>
<dbReference type="SUPFAM" id="SSF52777">
    <property type="entry name" value="CoA-dependent acyltransferases"/>
    <property type="match status" value="2"/>
</dbReference>
<dbReference type="InterPro" id="IPR036291">
    <property type="entry name" value="NAD(P)-bd_dom_sf"/>
</dbReference>
<sequence>MGSTVRESTCYDSTYLAEYYDIWTGTRNDTSYNSNALIQMVFKAPSSHILVLDACTGTGRLIQAITSYAKGEPDISLANVEFIGLDNEPHMIARAEKINSKLPVQAGCRSIIWLLGSALEMSSLPVFQTKKVDLLTIGFGSISHFYQPGQPEMFLKEVAHILTPGTGIAHISIVSKLIADPELGLDKDITDSLPPSEHSSVEFPGVVYREKVVENGVQGNIWRVVRDIEVWKGETLIEKNLDAALFRVWTEKELRELVAGAGLRVLEIIPQEVDTLFVVGIGETSVLRIQTPHDLIKDSWCRILSLDDEDVEPDSNFFALGGDSIDALKVARLVQQAGIALNVNLMLRHPQFSDMVKAVLEQSLQEVKKIERHEDAVSTRFIQISESRQHEVLSSAVQQCHISESEVARLFPCTPMQMGLVALTAQQHDLYWAQQSFELPSDWPVAQVETAWKRVVEANEILRSRIIQLSDGTCYQVVLHSENGTMNEEVKGGNSNPPFGQPLFYCWIELGRLEWRVHHAVYDAWSQRLIFNALVDAYRDPTNPKIIHPPFSSFAGYLAKMDLSQSMSFWRQHLHGFEGQAFPRPLAMDEPRDQAHVSMESTWDQNQHHLGFTAATAIQTAWGIVLTRYNESSDVVFGVVSMGRSTAIAGEDVARIIGPTIATIPFRFQLDEATTVKESLTATQLQYGNFLPHEHFGLAHISSLGDSGPSQASRFQSLLVIQPEEVDDSPIHEILAERRDDYMEYPLSLECFLGSNSIHHSITYSKAVMGQWQAERLLENFIHVLNWILQPSNQTSLVSQLEMWTATDTKIMQQWHSTPIDLVEECIHRLIEQRSVLGKWEDSPAVCGWDGEFSYSQLFSVSKRLAQRLRVAGVGPEILVPIAHEKSCWTLISILGVLQAGGAFVLLDSGLPVARMQTMVSVVQAPLLICSEALQFKVSGLANQILCLDSVMRKELQQEQPTNHTDAFFSPGVAANNAAYAVFTSGTTGIPKAVVAEHRQVATAFHAQAMQGMFQRNRRMLQVATYSFDPSIADMLGPLLVGGVVCIPREEEVLTALAGVISRFQVDVIDITPSVANILEPLDVPNLKELRLGGETVTAAQLKRWTKIPHFQFHNSYGPSECCVTAALTPPLHPSVNPLNFGSPVGCRMVIVHPDNCSKLVALGLVGELAIQGPIVTRGYLNNAEAQKRAFVEISPYKRFSEATPPWASRVYLTGDLARFAPDGSVIFVGRKDHQVKLNGQRIELGEIEATVTKIEGLEEAVVMIIKSNGRAELVLVAQWKNNSIAQPEGIQDSNINSINSMEDLKVLDLPNVSATTLRQLAAMLPPYMVPAVCLLTDRLPLSLTGKTDRKGLQRWIEQQDLSPWRRTIATATIPVSDTVARQLSELLEPFLPDGSIEDPENPPDIAPVSAGLDSIRMVSFVRAINRTFGILLPLSRIPRTMLLTELAITVKELQSRKNTNGEEIMEREDVEPMLRDLQKGVSSHFASGPTPSSAIHKVFLTGATGYVGTAILQRLLCTPSLQSAYLLVRAEDADTGLERVRAAAIKAGWWDETLHSSKIQIWVGDLSKPKLGLKSSQWEQLEGCHTPTDASQITGIIHNGALVHWQYSYSELRAANVDSTKQLVSIVTRNPHIARLEYISGGAQWDPSEEETVFSTPTLQQKLQETNGYGQSKLIAEQVVAATAALQKSEGTPGSRLGILNPALIIGGPSHGHAANLDDLIWRLVSACVLVGEYYPEPEEWIYISRAEDVAQMTVNALIDPTATRKQRKMLNGIRVRNFWEAVNAALDTPLRASETYAVWLGKLNESLSEFGDGHPCWPVINVIETIGPGLLSSPAPVWTDADDWEEMERVMAHAVTLNVTYLQNLGYLGRTWSGKDFPGGFRRRG</sequence>
<dbReference type="Gene3D" id="1.10.1200.10">
    <property type="entry name" value="ACP-like"/>
    <property type="match status" value="1"/>
</dbReference>